<accession>A0A3E1K4V8</accession>
<proteinExistence type="predicted"/>
<dbReference type="Proteomes" id="UP000260351">
    <property type="component" value="Unassembled WGS sequence"/>
</dbReference>
<name>A0A3E1K4V8_9GAMM</name>
<dbReference type="Gene3D" id="3.40.50.150">
    <property type="entry name" value="Vaccinia Virus protein VP39"/>
    <property type="match status" value="1"/>
</dbReference>
<dbReference type="OrthoDB" id="9795634at2"/>
<keyword evidence="1 5" id="KW-0489">Methyltransferase</keyword>
<dbReference type="PANTHER" id="PTHR43464">
    <property type="entry name" value="METHYLTRANSFERASE"/>
    <property type="match status" value="1"/>
</dbReference>
<dbReference type="AlphaFoldDB" id="A0A3E1K4V8"/>
<protein>
    <submittedName>
        <fullName evidence="5">Class I SAM-dependent methyltransferase</fullName>
    </submittedName>
</protein>
<keyword evidence="3" id="KW-0949">S-adenosyl-L-methionine</keyword>
<dbReference type="Pfam" id="PF13847">
    <property type="entry name" value="Methyltransf_31"/>
    <property type="match status" value="1"/>
</dbReference>
<evidence type="ECO:0000256" key="2">
    <source>
        <dbReference type="ARBA" id="ARBA00022679"/>
    </source>
</evidence>
<dbReference type="SUPFAM" id="SSF53335">
    <property type="entry name" value="S-adenosyl-L-methionine-dependent methyltransferases"/>
    <property type="match status" value="1"/>
</dbReference>
<dbReference type="InterPro" id="IPR029063">
    <property type="entry name" value="SAM-dependent_MTases_sf"/>
</dbReference>
<keyword evidence="2 5" id="KW-0808">Transferase</keyword>
<sequence>MPDPRPLDFTGERFTPECVREMAYEHWHRYAWAAELVEGLDVLDAACGEGYGSHLLAARARSVTGLDIGEEAVAHARERYARDNLSFDQGDATTLPYEDDRFDVVVSFETLEHLEAQETLLAEFRRVLRPNGFLVISSPDRKTYSDETGYDNPFHVRELYRDEFESLVSATFPAFRLYGQKLMFVSALWNLATAEGRQFQTDENGSIHSGSTPDYPPLYFIAVAAAREESLPPVPGLSLYGDRSESVYRHYNEEVAKHIRAGHLLAERDAEIERLKTKLARPWWRRLLGRS</sequence>
<dbReference type="GO" id="GO:0008757">
    <property type="term" value="F:S-adenosylmethionine-dependent methyltransferase activity"/>
    <property type="evidence" value="ECO:0007669"/>
    <property type="project" value="InterPro"/>
</dbReference>
<evidence type="ECO:0000313" key="6">
    <source>
        <dbReference type="Proteomes" id="UP000260351"/>
    </source>
</evidence>
<gene>
    <name evidence="5" type="ORF">DZC52_14410</name>
</gene>
<evidence type="ECO:0000259" key="4">
    <source>
        <dbReference type="Pfam" id="PF13847"/>
    </source>
</evidence>
<dbReference type="GO" id="GO:0032259">
    <property type="term" value="P:methylation"/>
    <property type="evidence" value="ECO:0007669"/>
    <property type="project" value="UniProtKB-KW"/>
</dbReference>
<comment type="caution">
    <text evidence="5">The sequence shown here is derived from an EMBL/GenBank/DDBJ whole genome shotgun (WGS) entry which is preliminary data.</text>
</comment>
<dbReference type="PANTHER" id="PTHR43464:SF19">
    <property type="entry name" value="UBIQUINONE BIOSYNTHESIS O-METHYLTRANSFERASE, MITOCHONDRIAL"/>
    <property type="match status" value="1"/>
</dbReference>
<dbReference type="EMBL" id="QUZK01000052">
    <property type="protein sequence ID" value="RFF29045.1"/>
    <property type="molecule type" value="Genomic_DNA"/>
</dbReference>
<dbReference type="InterPro" id="IPR025714">
    <property type="entry name" value="Methyltranfer_dom"/>
</dbReference>
<organism evidence="5 6">
    <name type="scientific">Wenzhouxiangella sediminis</name>
    <dbReference type="NCBI Taxonomy" id="1792836"/>
    <lineage>
        <taxon>Bacteria</taxon>
        <taxon>Pseudomonadati</taxon>
        <taxon>Pseudomonadota</taxon>
        <taxon>Gammaproteobacteria</taxon>
        <taxon>Chromatiales</taxon>
        <taxon>Wenzhouxiangellaceae</taxon>
        <taxon>Wenzhouxiangella</taxon>
    </lineage>
</organism>
<evidence type="ECO:0000256" key="3">
    <source>
        <dbReference type="ARBA" id="ARBA00022691"/>
    </source>
</evidence>
<evidence type="ECO:0000313" key="5">
    <source>
        <dbReference type="EMBL" id="RFF29045.1"/>
    </source>
</evidence>
<reference evidence="5 6" key="1">
    <citation type="submission" date="2018-08" db="EMBL/GenBank/DDBJ databases">
        <title>Wenzhouxiangella salilacus sp. nov., a novel bacterium isolated from a saline lake in Xinjiang Province, China.</title>
        <authorList>
            <person name="Han S."/>
        </authorList>
    </citation>
    <scope>NUCLEOTIDE SEQUENCE [LARGE SCALE GENOMIC DNA]</scope>
    <source>
        <strain evidence="5 6">XDB06</strain>
    </source>
</reference>
<feature type="domain" description="Methyltransferase" evidence="4">
    <location>
        <begin position="38"/>
        <end position="148"/>
    </location>
</feature>
<dbReference type="CDD" id="cd02440">
    <property type="entry name" value="AdoMet_MTases"/>
    <property type="match status" value="1"/>
</dbReference>
<keyword evidence="6" id="KW-1185">Reference proteome</keyword>
<dbReference type="RefSeq" id="WP_116651851.1">
    <property type="nucleotide sequence ID" value="NZ_QUZK01000052.1"/>
</dbReference>
<evidence type="ECO:0000256" key="1">
    <source>
        <dbReference type="ARBA" id="ARBA00022603"/>
    </source>
</evidence>